<evidence type="ECO:0000256" key="1">
    <source>
        <dbReference type="SAM" id="Phobius"/>
    </source>
</evidence>
<feature type="transmembrane region" description="Helical" evidence="1">
    <location>
        <begin position="6"/>
        <end position="26"/>
    </location>
</feature>
<feature type="transmembrane region" description="Helical" evidence="1">
    <location>
        <begin position="71"/>
        <end position="94"/>
    </location>
</feature>
<sequence>MITAKVLSIAIIVISLIAGLISFYIISGLSKAQKKKQMEEIASQLINFFIFIWLGKIIMNFFIFIKDPLAILAYPSSSHAFYLAILFSALILTYKSKRRQIDVFQLIKSFIPVFLVASFVYEFIQIVWNNNTYSIGYTVLLTILLIVYLLVSDRMAGPTVTLMMLIGWSAGVFVLEYILSFTTVFGYIMDSWFIGLFFITSFILIIYKQRKLVS</sequence>
<feature type="transmembrane region" description="Helical" evidence="1">
    <location>
        <begin position="160"/>
        <end position="179"/>
    </location>
</feature>
<dbReference type="EMBL" id="CP022437">
    <property type="protein sequence ID" value="ASN03909.1"/>
    <property type="molecule type" value="Genomic_DNA"/>
</dbReference>
<feature type="transmembrane region" description="Helical" evidence="1">
    <location>
        <begin position="185"/>
        <end position="207"/>
    </location>
</feature>
<accession>A0A221M8F3</accession>
<evidence type="ECO:0000313" key="3">
    <source>
        <dbReference type="Proteomes" id="UP000204391"/>
    </source>
</evidence>
<keyword evidence="3" id="KW-1185">Reference proteome</keyword>
<protein>
    <submittedName>
        <fullName evidence="2">Uncharacterized protein</fullName>
    </submittedName>
</protein>
<dbReference type="KEGG" id="vne:CFK40_02280"/>
<reference evidence="2 3" key="1">
    <citation type="journal article" date="2003" name="Int. J. Syst. Evol. Microbiol.">
        <title>Virgibacillus carmonensis sp. nov., Virgibacillus necropolis sp. nov. and Virgibacillus picturae sp. nov., three novel species isolated from deteriorated mural paintings, transfer of the species of the genus salibacillus to Virgibacillus, as Virgibacillus marismortui comb. nov. and Virgibacillus salexigens comb. nov., and emended description of the genus Virgibacillus.</title>
        <authorList>
            <person name="Heyrman J."/>
            <person name="Logan N.A."/>
            <person name="Busse H.J."/>
            <person name="Balcaen A."/>
            <person name="Lebbe L."/>
            <person name="Rodriguez-Diaz M."/>
            <person name="Swings J."/>
            <person name="De Vos P."/>
        </authorList>
    </citation>
    <scope>NUCLEOTIDE SEQUENCE [LARGE SCALE GENOMIC DNA]</scope>
    <source>
        <strain evidence="2 3">LMG 19488</strain>
    </source>
</reference>
<feature type="transmembrane region" description="Helical" evidence="1">
    <location>
        <begin position="134"/>
        <end position="151"/>
    </location>
</feature>
<organism evidence="2 3">
    <name type="scientific">Virgibacillus necropolis</name>
    <dbReference type="NCBI Taxonomy" id="163877"/>
    <lineage>
        <taxon>Bacteria</taxon>
        <taxon>Bacillati</taxon>
        <taxon>Bacillota</taxon>
        <taxon>Bacilli</taxon>
        <taxon>Bacillales</taxon>
        <taxon>Bacillaceae</taxon>
        <taxon>Virgibacillus</taxon>
    </lineage>
</organism>
<feature type="transmembrane region" description="Helical" evidence="1">
    <location>
        <begin position="46"/>
        <end position="65"/>
    </location>
</feature>
<dbReference type="AlphaFoldDB" id="A0A221M8F3"/>
<keyword evidence="1" id="KW-0812">Transmembrane</keyword>
<dbReference type="Proteomes" id="UP000204391">
    <property type="component" value="Chromosome"/>
</dbReference>
<dbReference type="RefSeq" id="WP_089530479.1">
    <property type="nucleotide sequence ID" value="NZ_CP022437.1"/>
</dbReference>
<keyword evidence="1" id="KW-1133">Transmembrane helix</keyword>
<feature type="transmembrane region" description="Helical" evidence="1">
    <location>
        <begin position="106"/>
        <end position="128"/>
    </location>
</feature>
<evidence type="ECO:0000313" key="2">
    <source>
        <dbReference type="EMBL" id="ASN03909.1"/>
    </source>
</evidence>
<keyword evidence="1" id="KW-0472">Membrane</keyword>
<name>A0A221M8F3_9BACI</name>
<dbReference type="OrthoDB" id="2440835at2"/>
<gene>
    <name evidence="2" type="ORF">CFK40_02280</name>
</gene>
<proteinExistence type="predicted"/>